<dbReference type="Proteomes" id="UP001562425">
    <property type="component" value="Unassembled WGS sequence"/>
</dbReference>
<proteinExistence type="predicted"/>
<name>A0ABD1CRE8_CULPP</name>
<keyword evidence="2" id="KW-1185">Reference proteome</keyword>
<protein>
    <submittedName>
        <fullName evidence="1">Uncharacterized protein</fullName>
    </submittedName>
</protein>
<accession>A0ABD1CRE8</accession>
<feature type="non-terminal residue" evidence="1">
    <location>
        <position position="1"/>
    </location>
</feature>
<comment type="caution">
    <text evidence="1">The sequence shown here is derived from an EMBL/GenBank/DDBJ whole genome shotgun (WGS) entry which is preliminary data.</text>
</comment>
<reference evidence="1 2" key="1">
    <citation type="submission" date="2024-05" db="EMBL/GenBank/DDBJ databases">
        <title>Culex pipiens pipiens assembly and annotation.</title>
        <authorList>
            <person name="Alout H."/>
            <person name="Durand T."/>
        </authorList>
    </citation>
    <scope>NUCLEOTIDE SEQUENCE [LARGE SCALE GENOMIC DNA]</scope>
    <source>
        <strain evidence="1">HA-2024</strain>
        <tissue evidence="1">Whole body</tissue>
    </source>
</reference>
<dbReference type="AlphaFoldDB" id="A0ABD1CRE8"/>
<gene>
    <name evidence="1" type="ORF">pipiens_015224</name>
</gene>
<organism evidence="1 2">
    <name type="scientific">Culex pipiens pipiens</name>
    <name type="common">Northern house mosquito</name>
    <dbReference type="NCBI Taxonomy" id="38569"/>
    <lineage>
        <taxon>Eukaryota</taxon>
        <taxon>Metazoa</taxon>
        <taxon>Ecdysozoa</taxon>
        <taxon>Arthropoda</taxon>
        <taxon>Hexapoda</taxon>
        <taxon>Insecta</taxon>
        <taxon>Pterygota</taxon>
        <taxon>Neoptera</taxon>
        <taxon>Endopterygota</taxon>
        <taxon>Diptera</taxon>
        <taxon>Nematocera</taxon>
        <taxon>Culicoidea</taxon>
        <taxon>Culicidae</taxon>
        <taxon>Culicinae</taxon>
        <taxon>Culicini</taxon>
        <taxon>Culex</taxon>
        <taxon>Culex</taxon>
    </lineage>
</organism>
<evidence type="ECO:0000313" key="2">
    <source>
        <dbReference type="Proteomes" id="UP001562425"/>
    </source>
</evidence>
<evidence type="ECO:0000313" key="1">
    <source>
        <dbReference type="EMBL" id="KAL1378997.1"/>
    </source>
</evidence>
<sequence>ELLFTHTQDYLKTIMGLNFRTCRKKKYLS</sequence>
<dbReference type="EMBL" id="JBEHCU010009954">
    <property type="protein sequence ID" value="KAL1378997.1"/>
    <property type="molecule type" value="Genomic_DNA"/>
</dbReference>